<evidence type="ECO:0008006" key="5">
    <source>
        <dbReference type="Google" id="ProtNLM"/>
    </source>
</evidence>
<evidence type="ECO:0000313" key="3">
    <source>
        <dbReference type="EMBL" id="SKC80211.1"/>
    </source>
</evidence>
<dbReference type="OrthoDB" id="31787at2"/>
<proteinExistence type="predicted"/>
<evidence type="ECO:0000313" key="2">
    <source>
        <dbReference type="EMBL" id="SKC71681.1"/>
    </source>
</evidence>
<organism evidence="1 4">
    <name type="scientific">Maledivibacter halophilus</name>
    <dbReference type="NCBI Taxonomy" id="36842"/>
    <lineage>
        <taxon>Bacteria</taxon>
        <taxon>Bacillati</taxon>
        <taxon>Bacillota</taxon>
        <taxon>Clostridia</taxon>
        <taxon>Peptostreptococcales</taxon>
        <taxon>Caminicellaceae</taxon>
        <taxon>Maledivibacter</taxon>
    </lineage>
</organism>
<gene>
    <name evidence="1" type="ORF">SAMN02194393_02146</name>
    <name evidence="2" type="ORF">SAMN02194393_02506</name>
    <name evidence="3" type="ORF">SAMN02194393_03457</name>
</gene>
<dbReference type="EMBL" id="FUZT01000006">
    <property type="protein sequence ID" value="SKC71681.1"/>
    <property type="molecule type" value="Genomic_DNA"/>
</dbReference>
<dbReference type="AlphaFoldDB" id="A0A1T5KXG0"/>
<protein>
    <recommendedName>
        <fullName evidence="5">DUF3486 family protein</fullName>
    </recommendedName>
</protein>
<accession>A0A1T5KXG0</accession>
<reference evidence="1 4" key="1">
    <citation type="submission" date="2017-02" db="EMBL/GenBank/DDBJ databases">
        <authorList>
            <person name="Peterson S.W."/>
        </authorList>
    </citation>
    <scope>NUCLEOTIDE SEQUENCE [LARGE SCALE GENOMIC DNA]</scope>
    <source>
        <strain evidence="1 4">M1</strain>
    </source>
</reference>
<dbReference type="RefSeq" id="WP_079491547.1">
    <property type="nucleotide sequence ID" value="NZ_FUZT01000005.1"/>
</dbReference>
<name>A0A1T5KXG0_9FIRM</name>
<dbReference type="STRING" id="36842.SAMN02194393_02146"/>
<dbReference type="EMBL" id="FUZT01000005">
    <property type="protein sequence ID" value="SKC68417.1"/>
    <property type="molecule type" value="Genomic_DNA"/>
</dbReference>
<evidence type="ECO:0000313" key="1">
    <source>
        <dbReference type="EMBL" id="SKC68417.1"/>
    </source>
</evidence>
<dbReference type="Proteomes" id="UP000190285">
    <property type="component" value="Unassembled WGS sequence"/>
</dbReference>
<dbReference type="Pfam" id="PF11985">
    <property type="entry name" value="Phage_Mu_Gp27"/>
    <property type="match status" value="1"/>
</dbReference>
<evidence type="ECO:0000313" key="4">
    <source>
        <dbReference type="Proteomes" id="UP000190285"/>
    </source>
</evidence>
<dbReference type="InterPro" id="IPR021874">
    <property type="entry name" value="Phage_Mu_Gp27"/>
</dbReference>
<sequence length="187" mass="21457">MAKQRKRTRIRSKIDELPENLKEKVNEQISDTRYTYLEISQFLKEQGYDISKSAVGRYALRTNNATKRLIEAQEQAKALVNVVKNNPDVDYTEATMQMLMGGLTEKLATAQEEFDAMPLDKAGRLIVALSRTKVYKEKVKQDMKQRIDLAFEKLEEDIWTVIKGDALLAGELKKLLEKAKARMISDD</sequence>
<keyword evidence="4" id="KW-1185">Reference proteome</keyword>
<dbReference type="EMBL" id="FUZT01000008">
    <property type="protein sequence ID" value="SKC80211.1"/>
    <property type="molecule type" value="Genomic_DNA"/>
</dbReference>
<reference evidence="4" key="2">
    <citation type="submission" date="2017-02" db="EMBL/GenBank/DDBJ databases">
        <authorList>
            <person name="Varghese N."/>
            <person name="Submissions S."/>
        </authorList>
    </citation>
    <scope>NUCLEOTIDE SEQUENCE [LARGE SCALE GENOMIC DNA]</scope>
    <source>
        <strain evidence="4">M1</strain>
    </source>
</reference>